<reference evidence="2" key="1">
    <citation type="thesis" date="2021" institute="BYU ScholarsArchive" country="Provo, UT, USA">
        <title>Applications of and Algorithms for Genome Assembly and Genomic Analyses with an Emphasis on Marine Teleosts.</title>
        <authorList>
            <person name="Pickett B.D."/>
        </authorList>
    </citation>
    <scope>NUCLEOTIDE SEQUENCE</scope>
    <source>
        <strain evidence="2">HI-2016</strain>
    </source>
</reference>
<evidence type="ECO:0000313" key="3">
    <source>
        <dbReference type="Proteomes" id="UP000824540"/>
    </source>
</evidence>
<comment type="caution">
    <text evidence="2">The sequence shown here is derived from an EMBL/GenBank/DDBJ whole genome shotgun (WGS) entry which is preliminary data.</text>
</comment>
<gene>
    <name evidence="2" type="ORF">JZ751_028360</name>
</gene>
<protein>
    <submittedName>
        <fullName evidence="2">Uncharacterized protein</fullName>
    </submittedName>
</protein>
<dbReference type="EMBL" id="JAFBMS010000082">
    <property type="protein sequence ID" value="KAG9337710.1"/>
    <property type="molecule type" value="Genomic_DNA"/>
</dbReference>
<organism evidence="2 3">
    <name type="scientific">Albula glossodonta</name>
    <name type="common">roundjaw bonefish</name>
    <dbReference type="NCBI Taxonomy" id="121402"/>
    <lineage>
        <taxon>Eukaryota</taxon>
        <taxon>Metazoa</taxon>
        <taxon>Chordata</taxon>
        <taxon>Craniata</taxon>
        <taxon>Vertebrata</taxon>
        <taxon>Euteleostomi</taxon>
        <taxon>Actinopterygii</taxon>
        <taxon>Neopterygii</taxon>
        <taxon>Teleostei</taxon>
        <taxon>Albuliformes</taxon>
        <taxon>Albulidae</taxon>
        <taxon>Albula</taxon>
    </lineage>
</organism>
<feature type="region of interest" description="Disordered" evidence="1">
    <location>
        <begin position="45"/>
        <end position="72"/>
    </location>
</feature>
<proteinExistence type="predicted"/>
<evidence type="ECO:0000256" key="1">
    <source>
        <dbReference type="SAM" id="MobiDB-lite"/>
    </source>
</evidence>
<accession>A0A8T2NEG8</accession>
<dbReference type="AlphaFoldDB" id="A0A8T2NEG8"/>
<evidence type="ECO:0000313" key="2">
    <source>
        <dbReference type="EMBL" id="KAG9337710.1"/>
    </source>
</evidence>
<keyword evidence="3" id="KW-1185">Reference proteome</keyword>
<sequence>MCPRNAGTLQRLESLPVSPDFMDFGEETAKTQIQSLQDVDVGSQIIPQSAGCRRTRTSGRGATNWDRGDSGG</sequence>
<dbReference type="Proteomes" id="UP000824540">
    <property type="component" value="Unassembled WGS sequence"/>
</dbReference>
<name>A0A8T2NEG8_9TELE</name>